<keyword evidence="5 7" id="KW-1133">Transmembrane helix</keyword>
<evidence type="ECO:0000259" key="8">
    <source>
        <dbReference type="Pfam" id="PF02687"/>
    </source>
</evidence>
<dbReference type="RefSeq" id="WP_142935984.1">
    <property type="nucleotide sequence ID" value="NZ_FXTM01000020.1"/>
</dbReference>
<evidence type="ECO:0000256" key="2">
    <source>
        <dbReference type="ARBA" id="ARBA00005236"/>
    </source>
</evidence>
<proteinExistence type="inferred from homology"/>
<dbReference type="InterPro" id="IPR025857">
    <property type="entry name" value="MacB_PCD"/>
</dbReference>
<keyword evidence="6 7" id="KW-0472">Membrane</keyword>
<comment type="similarity">
    <text evidence="2">Belongs to the ABC-4 integral membrane protein family. LolC/E subfamily.</text>
</comment>
<dbReference type="GO" id="GO:0044874">
    <property type="term" value="P:lipoprotein localization to outer membrane"/>
    <property type="evidence" value="ECO:0007669"/>
    <property type="project" value="TreeGrafter"/>
</dbReference>
<organism evidence="10 11">
    <name type="scientific">Balnearium lithotrophicum</name>
    <dbReference type="NCBI Taxonomy" id="223788"/>
    <lineage>
        <taxon>Bacteria</taxon>
        <taxon>Pseudomonadati</taxon>
        <taxon>Aquificota</taxon>
        <taxon>Aquificia</taxon>
        <taxon>Desulfurobacteriales</taxon>
        <taxon>Desulfurobacteriaceae</taxon>
        <taxon>Balnearium</taxon>
    </lineage>
</organism>
<keyword evidence="11" id="KW-1185">Reference proteome</keyword>
<feature type="transmembrane region" description="Helical" evidence="7">
    <location>
        <begin position="271"/>
        <end position="294"/>
    </location>
</feature>
<dbReference type="AlphaFoldDB" id="A0A521DFB8"/>
<reference evidence="10 11" key="1">
    <citation type="submission" date="2017-05" db="EMBL/GenBank/DDBJ databases">
        <authorList>
            <person name="Varghese N."/>
            <person name="Submissions S."/>
        </authorList>
    </citation>
    <scope>NUCLEOTIDE SEQUENCE [LARGE SCALE GENOMIC DNA]</scope>
    <source>
        <strain evidence="10 11">DSM 16304</strain>
    </source>
</reference>
<gene>
    <name evidence="10" type="ORF">SAMN06269117_12040</name>
</gene>
<dbReference type="Pfam" id="PF02687">
    <property type="entry name" value="FtsX"/>
    <property type="match status" value="1"/>
</dbReference>
<protein>
    <submittedName>
        <fullName evidence="10">Lipoprotein-releasing system permease protein</fullName>
    </submittedName>
</protein>
<dbReference type="PANTHER" id="PTHR30489">
    <property type="entry name" value="LIPOPROTEIN-RELEASING SYSTEM TRANSMEMBRANE PROTEIN LOLE"/>
    <property type="match status" value="1"/>
</dbReference>
<feature type="domain" description="MacB-like periplasmic core" evidence="9">
    <location>
        <begin position="25"/>
        <end position="244"/>
    </location>
</feature>
<dbReference type="Pfam" id="PF12704">
    <property type="entry name" value="MacB_PCD"/>
    <property type="match status" value="1"/>
</dbReference>
<keyword evidence="4 7" id="KW-0812">Transmembrane</keyword>
<feature type="transmembrane region" description="Helical" evidence="7">
    <location>
        <begin position="315"/>
        <end position="345"/>
    </location>
</feature>
<comment type="subcellular location">
    <subcellularLocation>
        <location evidence="1">Cell membrane</location>
        <topology evidence="1">Multi-pass membrane protein</topology>
    </subcellularLocation>
</comment>
<evidence type="ECO:0000313" key="11">
    <source>
        <dbReference type="Proteomes" id="UP000317315"/>
    </source>
</evidence>
<keyword evidence="10" id="KW-0449">Lipoprotein</keyword>
<evidence type="ECO:0000313" key="10">
    <source>
        <dbReference type="EMBL" id="SMO70407.1"/>
    </source>
</evidence>
<dbReference type="InterPro" id="IPR051447">
    <property type="entry name" value="Lipoprotein-release_system"/>
</dbReference>
<dbReference type="Proteomes" id="UP000317315">
    <property type="component" value="Unassembled WGS sequence"/>
</dbReference>
<dbReference type="EMBL" id="FXTM01000020">
    <property type="protein sequence ID" value="SMO70407.1"/>
    <property type="molecule type" value="Genomic_DNA"/>
</dbReference>
<evidence type="ECO:0000256" key="4">
    <source>
        <dbReference type="ARBA" id="ARBA00022692"/>
    </source>
</evidence>
<evidence type="ECO:0000256" key="5">
    <source>
        <dbReference type="ARBA" id="ARBA00022989"/>
    </source>
</evidence>
<dbReference type="PANTHER" id="PTHR30489:SF0">
    <property type="entry name" value="LIPOPROTEIN-RELEASING SYSTEM TRANSMEMBRANE PROTEIN LOLE"/>
    <property type="match status" value="1"/>
</dbReference>
<dbReference type="GO" id="GO:0098797">
    <property type="term" value="C:plasma membrane protein complex"/>
    <property type="evidence" value="ECO:0007669"/>
    <property type="project" value="TreeGrafter"/>
</dbReference>
<feature type="transmembrane region" description="Helical" evidence="7">
    <location>
        <begin position="20"/>
        <end position="45"/>
    </location>
</feature>
<feature type="transmembrane region" description="Helical" evidence="7">
    <location>
        <begin position="374"/>
        <end position="393"/>
    </location>
</feature>
<name>A0A521DFB8_9BACT</name>
<evidence type="ECO:0000256" key="6">
    <source>
        <dbReference type="ARBA" id="ARBA00023136"/>
    </source>
</evidence>
<evidence type="ECO:0000256" key="1">
    <source>
        <dbReference type="ARBA" id="ARBA00004651"/>
    </source>
</evidence>
<keyword evidence="3" id="KW-1003">Cell membrane</keyword>
<evidence type="ECO:0000259" key="9">
    <source>
        <dbReference type="Pfam" id="PF12704"/>
    </source>
</evidence>
<sequence>MNPLLKWLALRNLKPKKGYLSFAFLIAVLGVVVGVAALIVVNAVMTGFQDAIKERLLSANADIIVMRRGGAPFVKYRYAERKISEIPHVVGTEPFIYVPVMATTGRADTASSASLRGCVPEKEPKVTSIPKHIVLGDWELFKRNPSGVVIGRQLADTLGVTLGDQIKLISPIGRKTPFGVFPRTATYTVVGIFEVGMYQFDSSLVLAHIETVRRDFGFGDLVTGIMVKVDKLESVKGVEKEIEKTLGKDYVAEDWISLNKSLFSALKLEKLAMFLILTLIVIVASFNISSLLMMNVNNRAREIAILKTVGALNGFILKVFVLQGFFIGLIGTAIGEVLGIGISIFGEKYKLIPLPPDVYYIDHLPFKLHLTDCLVAAAAAILISTVATIYPALRAAKTDPVKVLRMGED</sequence>
<evidence type="ECO:0000256" key="3">
    <source>
        <dbReference type="ARBA" id="ARBA00022475"/>
    </source>
</evidence>
<dbReference type="InterPro" id="IPR003838">
    <property type="entry name" value="ABC3_permease_C"/>
</dbReference>
<dbReference type="OrthoDB" id="9808461at2"/>
<feature type="domain" description="ABC3 transporter permease C-terminal" evidence="8">
    <location>
        <begin position="275"/>
        <end position="400"/>
    </location>
</feature>
<accession>A0A521DFB8</accession>
<evidence type="ECO:0000256" key="7">
    <source>
        <dbReference type="SAM" id="Phobius"/>
    </source>
</evidence>